<evidence type="ECO:0000256" key="1">
    <source>
        <dbReference type="SAM" id="SignalP"/>
    </source>
</evidence>
<dbReference type="InterPro" id="IPR026387">
    <property type="entry name" value="OMP_w_GlyGly"/>
</dbReference>
<gene>
    <name evidence="2" type="ORF">VIN01S_36790</name>
</gene>
<evidence type="ECO:0000313" key="2">
    <source>
        <dbReference type="EMBL" id="GEA52875.1"/>
    </source>
</evidence>
<dbReference type="NCBIfam" id="TIGR04219">
    <property type="entry name" value="OMP_w_GlyGly"/>
    <property type="match status" value="1"/>
</dbReference>
<comment type="caution">
    <text evidence="2">The sequence shown here is derived from an EMBL/GenBank/DDBJ whole genome shotgun (WGS) entry which is preliminary data.</text>
</comment>
<name>A0A4Y3I0V4_9VIBR</name>
<protein>
    <submittedName>
        <fullName evidence="2">Iron-hydroxamate ABC transporter substrate-binding protein</fullName>
    </submittedName>
</protein>
<organism evidence="2 3">
    <name type="scientific">Vibrio inusitatus NBRC 102082</name>
    <dbReference type="NCBI Taxonomy" id="1219070"/>
    <lineage>
        <taxon>Bacteria</taxon>
        <taxon>Pseudomonadati</taxon>
        <taxon>Pseudomonadota</taxon>
        <taxon>Gammaproteobacteria</taxon>
        <taxon>Vibrionales</taxon>
        <taxon>Vibrionaceae</taxon>
        <taxon>Vibrio</taxon>
    </lineage>
</organism>
<dbReference type="OrthoDB" id="6708408at2"/>
<dbReference type="Proteomes" id="UP000318717">
    <property type="component" value="Unassembled WGS sequence"/>
</dbReference>
<reference evidence="2 3" key="1">
    <citation type="submission" date="2019-06" db="EMBL/GenBank/DDBJ databases">
        <title>Whole genome shotgun sequence of Vibrio inusitatus NBRC 102082.</title>
        <authorList>
            <person name="Hosoyama A."/>
            <person name="Uohara A."/>
            <person name="Ohji S."/>
            <person name="Ichikawa N."/>
        </authorList>
    </citation>
    <scope>NUCLEOTIDE SEQUENCE [LARGE SCALE GENOMIC DNA]</scope>
    <source>
        <strain evidence="2 3">NBRC 102082</strain>
    </source>
</reference>
<sequence length="219" mass="24616">MNKCTLIAVVGASALASSWSVQAKVAEPGVHGKVTADMFWGSTKIRETRQEDDEIPVLAAQIEHDVPYLPNFRIRYTALDTQYIAHDKFDYTFYYRPLRTENLELDLGFTLTDYRNSFYEDTDTGESGDFDGIIFSWYANALIAVPNTNLAVIGEFDFGETSDIKSADLTAGLQYTFDLDSVDLVVRGGYRVLDYTFKEFDSKAYGFVDGWFVGGQVAF</sequence>
<keyword evidence="3" id="KW-1185">Reference proteome</keyword>
<dbReference type="RefSeq" id="WP_141347271.1">
    <property type="nucleotide sequence ID" value="NZ_BJLF01000028.1"/>
</dbReference>
<proteinExistence type="predicted"/>
<keyword evidence="1" id="KW-0732">Signal</keyword>
<dbReference type="AlphaFoldDB" id="A0A4Y3I0V4"/>
<accession>A0A4Y3I0V4</accession>
<feature type="signal peptide" evidence="1">
    <location>
        <begin position="1"/>
        <end position="23"/>
    </location>
</feature>
<evidence type="ECO:0000313" key="3">
    <source>
        <dbReference type="Proteomes" id="UP000318717"/>
    </source>
</evidence>
<dbReference type="EMBL" id="BJLF01000028">
    <property type="protein sequence ID" value="GEA52875.1"/>
    <property type="molecule type" value="Genomic_DNA"/>
</dbReference>
<feature type="chain" id="PRO_5021272685" evidence="1">
    <location>
        <begin position="24"/>
        <end position="219"/>
    </location>
</feature>